<name>A0A8B8UL31_SACPA</name>
<protein>
    <submittedName>
        <fullName evidence="1">Uncharacterized protein</fullName>
    </submittedName>
</protein>
<reference evidence="1" key="2">
    <citation type="submission" date="2020-01" db="EMBL/GenBank/DDBJ databases">
        <title>Population-level Yeast Reference Genomes.</title>
        <authorList>
            <person name="Yue J.-X."/>
        </authorList>
    </citation>
    <scope>NUCLEOTIDE SEQUENCE</scope>
    <source>
        <strain evidence="1">CBS432</strain>
    </source>
</reference>
<dbReference type="RefSeq" id="XP_033764489.1">
    <property type="nucleotide sequence ID" value="XM_033908598.1"/>
</dbReference>
<reference evidence="1" key="1">
    <citation type="journal article" date="2017" name="Nat. Genet.">
        <title>Contrasting evolutionary genome dynamics between domesticated and wild yeasts.</title>
        <authorList>
            <person name="Yue J.X."/>
            <person name="Li J."/>
            <person name="Aigrain L."/>
            <person name="Hallin J."/>
            <person name="Persson K."/>
            <person name="Oliver K."/>
            <person name="Bergstrom A."/>
            <person name="Coupland P."/>
            <person name="Warringer J."/>
            <person name="Lagomarsino M.C."/>
            <person name="Fischer G."/>
            <person name="Durbin R."/>
            <person name="Liti G."/>
        </authorList>
    </citation>
    <scope>NUCLEOTIDE SEQUENCE</scope>
    <source>
        <strain evidence="1">CBS432</strain>
    </source>
</reference>
<dbReference type="VEuPathDB" id="FungiDB:SPAR_A00810"/>
<evidence type="ECO:0000313" key="1">
    <source>
        <dbReference type="RefSeq" id="XP_033764489.1"/>
    </source>
</evidence>
<proteinExistence type="predicted"/>
<dbReference type="AlphaFoldDB" id="A0A8B8UL31"/>
<organism evidence="1">
    <name type="scientific">Saccharomyces paradoxus</name>
    <name type="common">Yeast</name>
    <name type="synonym">Saccharomyces douglasii</name>
    <dbReference type="NCBI Taxonomy" id="27291"/>
    <lineage>
        <taxon>Eukaryota</taxon>
        <taxon>Fungi</taxon>
        <taxon>Dikarya</taxon>
        <taxon>Ascomycota</taxon>
        <taxon>Saccharomycotina</taxon>
        <taxon>Saccharomycetes</taxon>
        <taxon>Saccharomycetales</taxon>
        <taxon>Saccharomycetaceae</taxon>
        <taxon>Saccharomyces</taxon>
    </lineage>
</organism>
<gene>
    <name evidence="1" type="ORF">SPAR_A00810</name>
</gene>
<dbReference type="Gene3D" id="2.60.120.1560">
    <property type="match status" value="1"/>
</dbReference>
<reference evidence="1" key="3">
    <citation type="submission" date="2025-07" db="EMBL/GenBank/DDBJ databases">
        <authorList>
            <consortium name="NCBI Genome Project"/>
        </authorList>
    </citation>
    <scope>NUCLEOTIDE SEQUENCE</scope>
    <source>
        <strain evidence="1">CBS432</strain>
    </source>
</reference>
<sequence length="78" mass="8592">MANYLLPRRTGSYTSKFATVDDSAILSVGGTLHSNIVHKNNLQLHRGTLQSMVASHEKEVFPITSKELSICMLDSTTQ</sequence>
<dbReference type="OrthoDB" id="4070698at2759"/>
<reference evidence="1" key="4">
    <citation type="submission" date="2025-08" db="UniProtKB">
        <authorList>
            <consortium name="RefSeq"/>
        </authorList>
    </citation>
    <scope>IDENTIFICATION</scope>
    <source>
        <strain evidence="1">CBS432</strain>
    </source>
</reference>
<accession>A0A8B8UL31</accession>
<dbReference type="KEGG" id="spao:SPAR_A00810"/>
<dbReference type="GeneID" id="54628676"/>